<evidence type="ECO:0000313" key="1">
    <source>
        <dbReference type="EMBL" id="CAG8842696.1"/>
    </source>
</evidence>
<organism evidence="1 2">
    <name type="scientific">Racocetra persica</name>
    <dbReference type="NCBI Taxonomy" id="160502"/>
    <lineage>
        <taxon>Eukaryota</taxon>
        <taxon>Fungi</taxon>
        <taxon>Fungi incertae sedis</taxon>
        <taxon>Mucoromycota</taxon>
        <taxon>Glomeromycotina</taxon>
        <taxon>Glomeromycetes</taxon>
        <taxon>Diversisporales</taxon>
        <taxon>Gigasporaceae</taxon>
        <taxon>Racocetra</taxon>
    </lineage>
</organism>
<reference evidence="1" key="1">
    <citation type="submission" date="2021-06" db="EMBL/GenBank/DDBJ databases">
        <authorList>
            <person name="Kallberg Y."/>
            <person name="Tangrot J."/>
            <person name="Rosling A."/>
        </authorList>
    </citation>
    <scope>NUCLEOTIDE SEQUENCE</scope>
    <source>
        <strain evidence="1">MA461A</strain>
    </source>
</reference>
<dbReference type="EMBL" id="CAJVQC010135250">
    <property type="protein sequence ID" value="CAG8842696.1"/>
    <property type="molecule type" value="Genomic_DNA"/>
</dbReference>
<evidence type="ECO:0000313" key="2">
    <source>
        <dbReference type="Proteomes" id="UP000789920"/>
    </source>
</evidence>
<feature type="non-terminal residue" evidence="1">
    <location>
        <position position="1"/>
    </location>
</feature>
<accession>A0ACA9SMU9</accession>
<comment type="caution">
    <text evidence="1">The sequence shown here is derived from an EMBL/GenBank/DDBJ whole genome shotgun (WGS) entry which is preliminary data.</text>
</comment>
<proteinExistence type="predicted"/>
<dbReference type="Proteomes" id="UP000789920">
    <property type="component" value="Unassembled WGS sequence"/>
</dbReference>
<name>A0ACA9SMU9_9GLOM</name>
<sequence length="121" mass="14199">SIACTCDKSLISRNAYRQLAAIMPEIAREYKIEKSYRSLRNILFVIISKLTDEKSAVLQVGDIIHIKLILNPFNQHYIFLYNGTKQYESLQKAFSFLIDELETLNREEIVDSNNNHWKIEF</sequence>
<protein>
    <submittedName>
        <fullName evidence="1">21201_t:CDS:1</fullName>
    </submittedName>
</protein>
<gene>
    <name evidence="1" type="ORF">RPERSI_LOCUS32435</name>
</gene>
<keyword evidence="2" id="KW-1185">Reference proteome</keyword>
<feature type="non-terminal residue" evidence="1">
    <location>
        <position position="121"/>
    </location>
</feature>